<evidence type="ECO:0000313" key="1">
    <source>
        <dbReference type="EMBL" id="VVE12924.1"/>
    </source>
</evidence>
<evidence type="ECO:0000313" key="2">
    <source>
        <dbReference type="Proteomes" id="UP000406256"/>
    </source>
</evidence>
<proteinExistence type="predicted"/>
<gene>
    <name evidence="1" type="ORF">PAN31108_02721</name>
</gene>
<keyword evidence="2" id="KW-1185">Reference proteome</keyword>
<protein>
    <submittedName>
        <fullName evidence="1">Uncharacterized protein</fullName>
    </submittedName>
</protein>
<sequence>MDLASQGTHMAISEKVRLLSQFMPAGFRTFERNGRSYIALDKVPYEWSEIIPRWLMVQPARVEHDSPDCDLIEIEPGNQAAGMAMTATAWADFVHWIGHVAKDRLNVLEERAERGEQIGLL</sequence>
<dbReference type="AlphaFoldDB" id="A0A5E4VNN5"/>
<name>A0A5E4VNN5_9BURK</name>
<accession>A0A5E4VNN5</accession>
<dbReference type="EMBL" id="CABPSB010000008">
    <property type="protein sequence ID" value="VVE12924.1"/>
    <property type="molecule type" value="Genomic_DNA"/>
</dbReference>
<organism evidence="1 2">
    <name type="scientific">Pandoraea anhela</name>
    <dbReference type="NCBI Taxonomy" id="2508295"/>
    <lineage>
        <taxon>Bacteria</taxon>
        <taxon>Pseudomonadati</taxon>
        <taxon>Pseudomonadota</taxon>
        <taxon>Betaproteobacteria</taxon>
        <taxon>Burkholderiales</taxon>
        <taxon>Burkholderiaceae</taxon>
        <taxon>Pandoraea</taxon>
    </lineage>
</organism>
<dbReference type="Proteomes" id="UP000406256">
    <property type="component" value="Unassembled WGS sequence"/>
</dbReference>
<reference evidence="1 2" key="1">
    <citation type="submission" date="2019-08" db="EMBL/GenBank/DDBJ databases">
        <authorList>
            <person name="Peeters C."/>
        </authorList>
    </citation>
    <scope>NUCLEOTIDE SEQUENCE [LARGE SCALE GENOMIC DNA]</scope>
    <source>
        <strain evidence="1 2">LMG 31108</strain>
    </source>
</reference>